<feature type="transmembrane region" description="Helical" evidence="1">
    <location>
        <begin position="25"/>
        <end position="50"/>
    </location>
</feature>
<evidence type="ECO:0000313" key="2">
    <source>
        <dbReference type="EMBL" id="JAT03863.1"/>
    </source>
</evidence>
<keyword evidence="1" id="KW-0812">Transmembrane</keyword>
<sequence length="107" mass="12441">MTLLDYIEKHPTPQNMELIEDLPTYTMACMILIGFHMIDMIFSALLLLGVYKEKSELLVCWLIYGIIDLAVAINVGYLRSFIFFAVDLYFLLVVYSYYKEMTCAEES</sequence>
<keyword evidence="1" id="KW-0472">Membrane</keyword>
<keyword evidence="1" id="KW-1133">Transmembrane helix</keyword>
<name>A0A1B6JXF7_9HEMI</name>
<dbReference type="Pfam" id="PF15860">
    <property type="entry name" value="DUF4728"/>
    <property type="match status" value="1"/>
</dbReference>
<dbReference type="AlphaFoldDB" id="A0A1B6JXF7"/>
<dbReference type="EMBL" id="GECU01003844">
    <property type="protein sequence ID" value="JAT03863.1"/>
    <property type="molecule type" value="Transcribed_RNA"/>
</dbReference>
<evidence type="ECO:0000256" key="1">
    <source>
        <dbReference type="SAM" id="Phobius"/>
    </source>
</evidence>
<gene>
    <name evidence="2" type="ORF">g.5738</name>
</gene>
<feature type="transmembrane region" description="Helical" evidence="1">
    <location>
        <begin position="57"/>
        <end position="75"/>
    </location>
</feature>
<dbReference type="InterPro" id="IPR031720">
    <property type="entry name" value="DUF4728"/>
</dbReference>
<organism evidence="2">
    <name type="scientific">Homalodisca liturata</name>
    <dbReference type="NCBI Taxonomy" id="320908"/>
    <lineage>
        <taxon>Eukaryota</taxon>
        <taxon>Metazoa</taxon>
        <taxon>Ecdysozoa</taxon>
        <taxon>Arthropoda</taxon>
        <taxon>Hexapoda</taxon>
        <taxon>Insecta</taxon>
        <taxon>Pterygota</taxon>
        <taxon>Neoptera</taxon>
        <taxon>Paraneoptera</taxon>
        <taxon>Hemiptera</taxon>
        <taxon>Auchenorrhyncha</taxon>
        <taxon>Membracoidea</taxon>
        <taxon>Cicadellidae</taxon>
        <taxon>Cicadellinae</taxon>
        <taxon>Proconiini</taxon>
        <taxon>Homalodisca</taxon>
    </lineage>
</organism>
<accession>A0A1B6JXF7</accession>
<protein>
    <submittedName>
        <fullName evidence="2">Uncharacterized protein</fullName>
    </submittedName>
</protein>
<reference evidence="2" key="1">
    <citation type="submission" date="2015-11" db="EMBL/GenBank/DDBJ databases">
        <title>De novo transcriptome assembly of four potential Pierce s Disease insect vectors from Arizona vineyards.</title>
        <authorList>
            <person name="Tassone E.E."/>
        </authorList>
    </citation>
    <scope>NUCLEOTIDE SEQUENCE</scope>
</reference>
<feature type="transmembrane region" description="Helical" evidence="1">
    <location>
        <begin position="81"/>
        <end position="98"/>
    </location>
</feature>
<proteinExistence type="predicted"/>